<evidence type="ECO:0000256" key="5">
    <source>
        <dbReference type="ARBA" id="ARBA00022801"/>
    </source>
</evidence>
<gene>
    <name evidence="19" type="ORF">V5O48_010721</name>
</gene>
<keyword evidence="6" id="KW-0735">Signal-anchor</keyword>
<dbReference type="PANTHER" id="PTHR31297">
    <property type="entry name" value="GLUCAN ENDO-1,6-BETA-GLUCOSIDASE B"/>
    <property type="match status" value="1"/>
</dbReference>
<evidence type="ECO:0000256" key="1">
    <source>
        <dbReference type="ARBA" id="ARBA00004401"/>
    </source>
</evidence>
<feature type="compositionally biased region" description="Gly residues" evidence="16">
    <location>
        <begin position="64"/>
        <end position="79"/>
    </location>
</feature>
<evidence type="ECO:0000256" key="12">
    <source>
        <dbReference type="ARBA" id="ARBA00036824"/>
    </source>
</evidence>
<feature type="region of interest" description="Disordered" evidence="16">
    <location>
        <begin position="651"/>
        <end position="672"/>
    </location>
</feature>
<feature type="region of interest" description="Disordered" evidence="16">
    <location>
        <begin position="52"/>
        <end position="91"/>
    </location>
</feature>
<evidence type="ECO:0000313" key="20">
    <source>
        <dbReference type="Proteomes" id="UP001465976"/>
    </source>
</evidence>
<name>A0ABR3F7J1_9AGAR</name>
<evidence type="ECO:0000256" key="4">
    <source>
        <dbReference type="ARBA" id="ARBA00022692"/>
    </source>
</evidence>
<keyword evidence="7 17" id="KW-1133">Transmembrane helix</keyword>
<evidence type="ECO:0000256" key="11">
    <source>
        <dbReference type="ARBA" id="ARBA00023316"/>
    </source>
</evidence>
<reference evidence="19 20" key="1">
    <citation type="submission" date="2024-02" db="EMBL/GenBank/DDBJ databases">
        <title>A draft genome for the cacao thread blight pathogen Marasmius crinis-equi.</title>
        <authorList>
            <person name="Cohen S.P."/>
            <person name="Baruah I.K."/>
            <person name="Amoako-Attah I."/>
            <person name="Bukari Y."/>
            <person name="Meinhardt L.W."/>
            <person name="Bailey B.A."/>
        </authorList>
    </citation>
    <scope>NUCLEOTIDE SEQUENCE [LARGE SCALE GENOMIC DNA]</scope>
    <source>
        <strain evidence="19 20">GH-76</strain>
    </source>
</reference>
<dbReference type="Gene3D" id="3.20.20.80">
    <property type="entry name" value="Glycosidases"/>
    <property type="match status" value="1"/>
</dbReference>
<keyword evidence="11" id="KW-0961">Cell wall biogenesis/degradation</keyword>
<evidence type="ECO:0000256" key="6">
    <source>
        <dbReference type="ARBA" id="ARBA00022968"/>
    </source>
</evidence>
<keyword evidence="20" id="KW-1185">Reference proteome</keyword>
<comment type="subcellular location">
    <subcellularLocation>
        <location evidence="1">Cell membrane</location>
        <topology evidence="1">Single-pass type II membrane protein</topology>
    </subcellularLocation>
</comment>
<dbReference type="InterPro" id="IPR001547">
    <property type="entry name" value="Glyco_hydro_5"/>
</dbReference>
<feature type="transmembrane region" description="Helical" evidence="17">
    <location>
        <begin position="23"/>
        <end position="47"/>
    </location>
</feature>
<evidence type="ECO:0000256" key="16">
    <source>
        <dbReference type="SAM" id="MobiDB-lite"/>
    </source>
</evidence>
<evidence type="ECO:0000256" key="7">
    <source>
        <dbReference type="ARBA" id="ARBA00022989"/>
    </source>
</evidence>
<proteinExistence type="inferred from homology"/>
<evidence type="ECO:0000256" key="3">
    <source>
        <dbReference type="ARBA" id="ARBA00022475"/>
    </source>
</evidence>
<keyword evidence="10" id="KW-0326">Glycosidase</keyword>
<feature type="domain" description="Glycoside hydrolase family 5" evidence="18">
    <location>
        <begin position="194"/>
        <end position="392"/>
    </location>
</feature>
<evidence type="ECO:0000256" key="13">
    <source>
        <dbReference type="ARBA" id="ARBA00037126"/>
    </source>
</evidence>
<keyword evidence="3" id="KW-1003">Cell membrane</keyword>
<keyword evidence="5" id="KW-0378">Hydrolase</keyword>
<protein>
    <recommendedName>
        <fullName evidence="14">glucan 1,3-beta-glucosidase</fullName>
        <ecNumber evidence="14">3.2.1.58</ecNumber>
    </recommendedName>
    <alternativeName>
        <fullName evidence="15">Exo-1,3-beta-glucanase D</fullName>
    </alternativeName>
</protein>
<evidence type="ECO:0000256" key="9">
    <source>
        <dbReference type="ARBA" id="ARBA00023180"/>
    </source>
</evidence>
<dbReference type="InterPro" id="IPR017853">
    <property type="entry name" value="GH"/>
</dbReference>
<dbReference type="Pfam" id="PF00150">
    <property type="entry name" value="Cellulase"/>
    <property type="match status" value="1"/>
</dbReference>
<comment type="function">
    <text evidence="13">Glucosidase involved in the degradation of cellulosic biomass. Active on lichenan.</text>
</comment>
<feature type="compositionally biased region" description="Pro residues" evidence="16">
    <location>
        <begin position="663"/>
        <end position="672"/>
    </location>
</feature>
<evidence type="ECO:0000256" key="8">
    <source>
        <dbReference type="ARBA" id="ARBA00023136"/>
    </source>
</evidence>
<keyword evidence="4 17" id="KW-0812">Transmembrane</keyword>
<comment type="similarity">
    <text evidence="2">Belongs to the glycosyl hydrolase 5 (cellulase A) family.</text>
</comment>
<evidence type="ECO:0000313" key="19">
    <source>
        <dbReference type="EMBL" id="KAL0571233.1"/>
    </source>
</evidence>
<evidence type="ECO:0000256" key="2">
    <source>
        <dbReference type="ARBA" id="ARBA00005641"/>
    </source>
</evidence>
<evidence type="ECO:0000256" key="15">
    <source>
        <dbReference type="ARBA" id="ARBA00041260"/>
    </source>
</evidence>
<comment type="caution">
    <text evidence="19">The sequence shown here is derived from an EMBL/GenBank/DDBJ whole genome shotgun (WGS) entry which is preliminary data.</text>
</comment>
<dbReference type="EMBL" id="JBAHYK010000798">
    <property type="protein sequence ID" value="KAL0571233.1"/>
    <property type="molecule type" value="Genomic_DNA"/>
</dbReference>
<accession>A0ABR3F7J1</accession>
<dbReference type="PANTHER" id="PTHR31297:SF34">
    <property type="entry name" value="GLUCAN 1,3-BETA-GLUCOSIDASE 2"/>
    <property type="match status" value="1"/>
</dbReference>
<sequence>MGQSRVLDEKRAAYAAPRSRRKVMIIAGIAAFVLLLLAVIIPVYFAVVRNSNKKSDSGNSSGDSSGGDSGNDGGSGKGKGTLAAVTGGDGSEVPLEDGSTFKYNNSFGGYWYYDVNDPYNNGARAQSWTPALNETFDHNANRIRGVNLGGWFTIEPFMQVAVPALFEKYANANPVAIDEWTLHTAMAADSAGGGLNQIEDHYKTFITEQDFAMIAAAGLNYVRIPIPYWFIETWPGEPFLAKVGWKYFVRALDWARKYGIRVNLDLHAVPGSQNGWNHSGKLGEINLLRGPMGLANAQRTLDYIRILAEFVGQPQYRNVVTMFGVLNEPRGVFIGQDVLSGFYAEAYRIVREATGGTGQGPWVSYHDAFFSRQDWKGFIPNADRISLDSHPYIAFGGQSSEGWGTRTGPPCGWGKDVNQSMSDFGLSVNGEFSNAINDCGLWVNGVGQGVRYDGTFVAEPSTRVGDCSQWTDWTKFTDQTKGEIKNFAMASMDGLYNYFFWTWKIGDSSASGRVEAPAWSYKLGLQQGWMPKDSREADGFCNNASPFTGTISNGNGQVNLGQYAWPPASVMEAPPISNLPTYTATGAVPTLSGTTLSVSGQKATKTVDGGNGWNNPSDTAKAITKISGCSYLDPWVGTAGVVPTPWCASAKREEPALELREPAPTPTPAPRQ</sequence>
<organism evidence="19 20">
    <name type="scientific">Marasmius crinis-equi</name>
    <dbReference type="NCBI Taxonomy" id="585013"/>
    <lineage>
        <taxon>Eukaryota</taxon>
        <taxon>Fungi</taxon>
        <taxon>Dikarya</taxon>
        <taxon>Basidiomycota</taxon>
        <taxon>Agaricomycotina</taxon>
        <taxon>Agaricomycetes</taxon>
        <taxon>Agaricomycetidae</taxon>
        <taxon>Agaricales</taxon>
        <taxon>Marasmiineae</taxon>
        <taxon>Marasmiaceae</taxon>
        <taxon>Marasmius</taxon>
    </lineage>
</organism>
<feature type="compositionally biased region" description="Basic and acidic residues" evidence="16">
    <location>
        <begin position="651"/>
        <end position="661"/>
    </location>
</feature>
<keyword evidence="9" id="KW-0325">Glycoprotein</keyword>
<dbReference type="SUPFAM" id="SSF51445">
    <property type="entry name" value="(Trans)glycosidases"/>
    <property type="match status" value="1"/>
</dbReference>
<dbReference type="EC" id="3.2.1.58" evidence="14"/>
<evidence type="ECO:0000259" key="18">
    <source>
        <dbReference type="Pfam" id="PF00150"/>
    </source>
</evidence>
<dbReference type="Proteomes" id="UP001465976">
    <property type="component" value="Unassembled WGS sequence"/>
</dbReference>
<evidence type="ECO:0000256" key="17">
    <source>
        <dbReference type="SAM" id="Phobius"/>
    </source>
</evidence>
<evidence type="ECO:0000256" key="14">
    <source>
        <dbReference type="ARBA" id="ARBA00038929"/>
    </source>
</evidence>
<dbReference type="InterPro" id="IPR050386">
    <property type="entry name" value="Glycosyl_hydrolase_5"/>
</dbReference>
<comment type="catalytic activity">
    <reaction evidence="12">
        <text>Successive hydrolysis of beta-D-glucose units from the non-reducing ends of (1-&gt;3)-beta-D-glucans, releasing alpha-glucose.</text>
        <dbReference type="EC" id="3.2.1.58"/>
    </reaction>
</comment>
<evidence type="ECO:0000256" key="10">
    <source>
        <dbReference type="ARBA" id="ARBA00023295"/>
    </source>
</evidence>
<keyword evidence="8 17" id="KW-0472">Membrane</keyword>